<protein>
    <submittedName>
        <fullName evidence="1">Esterase, FIGfam005057</fullName>
    </submittedName>
</protein>
<proteinExistence type="predicted"/>
<name>A0A6S6T0Z0_9BACT</name>
<dbReference type="Gene3D" id="3.40.50.1820">
    <property type="entry name" value="alpha/beta hydrolase"/>
    <property type="match status" value="1"/>
</dbReference>
<sequence length="190" mass="21507">MVIYIHGFGSSGKGGKALEFRTYFENQGIVCIAPSLSYVPELAMDTLEQLINTYDEHITLIGSSLGGFYSIYLAEKYGLKAVLINPAVDSSKTLKRVLSIGETAKNYYDDSRFTWSEEHVDMLINYRSSSIKNGRYFLLLQKDDDVLDYREALAKLPNAKSIVEEGGSHPFEHIERHFEEIKTFINTSMV</sequence>
<dbReference type="Pfam" id="PF05728">
    <property type="entry name" value="UPF0227"/>
    <property type="match status" value="1"/>
</dbReference>
<gene>
    <name evidence="1" type="ORF">HELGO_WM4095</name>
</gene>
<reference evidence="1" key="1">
    <citation type="submission" date="2020-01" db="EMBL/GenBank/DDBJ databases">
        <authorList>
            <person name="Meier V. D."/>
            <person name="Meier V D."/>
        </authorList>
    </citation>
    <scope>NUCLEOTIDE SEQUENCE</scope>
    <source>
        <strain evidence="1">HLG_WM_MAG_05</strain>
    </source>
</reference>
<evidence type="ECO:0000313" key="1">
    <source>
        <dbReference type="EMBL" id="CAA6812004.1"/>
    </source>
</evidence>
<dbReference type="InterPro" id="IPR029058">
    <property type="entry name" value="AB_hydrolase_fold"/>
</dbReference>
<dbReference type="PANTHER" id="PTHR35602:SF3">
    <property type="entry name" value="ESTERASE YQIA"/>
    <property type="match status" value="1"/>
</dbReference>
<dbReference type="PANTHER" id="PTHR35602">
    <property type="entry name" value="ESTERASE YQIA-RELATED"/>
    <property type="match status" value="1"/>
</dbReference>
<organism evidence="1">
    <name type="scientific">uncultured Sulfurovum sp</name>
    <dbReference type="NCBI Taxonomy" id="269237"/>
    <lineage>
        <taxon>Bacteria</taxon>
        <taxon>Pseudomonadati</taxon>
        <taxon>Campylobacterota</taxon>
        <taxon>Epsilonproteobacteria</taxon>
        <taxon>Campylobacterales</taxon>
        <taxon>Sulfurovaceae</taxon>
        <taxon>Sulfurovum</taxon>
        <taxon>environmental samples</taxon>
    </lineage>
</organism>
<dbReference type="EMBL" id="CACVAU010000038">
    <property type="protein sequence ID" value="CAA6812004.1"/>
    <property type="molecule type" value="Genomic_DNA"/>
</dbReference>
<accession>A0A6S6T0Z0</accession>
<dbReference type="InterPro" id="IPR008886">
    <property type="entry name" value="UPF0227/Esterase_YqiA"/>
</dbReference>
<dbReference type="SUPFAM" id="SSF53474">
    <property type="entry name" value="alpha/beta-Hydrolases"/>
    <property type="match status" value="1"/>
</dbReference>
<dbReference type="AlphaFoldDB" id="A0A6S6T0Z0"/>